<keyword evidence="1" id="KW-1133">Transmembrane helix</keyword>
<dbReference type="EMBL" id="CP104003">
    <property type="protein sequence ID" value="UWM55151.1"/>
    <property type="molecule type" value="Genomic_DNA"/>
</dbReference>
<accession>A0A9E7R444</accession>
<gene>
    <name evidence="2" type="ORF">N0B31_02455</name>
</gene>
<protein>
    <recommendedName>
        <fullName evidence="4">CPBP family intramembrane metalloprotease</fullName>
    </recommendedName>
</protein>
<dbReference type="KEGG" id="ssai:N0B31_02455"/>
<dbReference type="AlphaFoldDB" id="A0A9E7R444"/>
<dbReference type="RefSeq" id="WP_260594203.1">
    <property type="nucleotide sequence ID" value="NZ_CP104003.1"/>
</dbReference>
<keyword evidence="1" id="KW-0472">Membrane</keyword>
<name>A0A9E7R444_9EURY</name>
<keyword evidence="1" id="KW-0812">Transmembrane</keyword>
<evidence type="ECO:0000256" key="1">
    <source>
        <dbReference type="SAM" id="Phobius"/>
    </source>
</evidence>
<feature type="transmembrane region" description="Helical" evidence="1">
    <location>
        <begin position="39"/>
        <end position="57"/>
    </location>
</feature>
<dbReference type="GeneID" id="74941247"/>
<evidence type="ECO:0008006" key="4">
    <source>
        <dbReference type="Google" id="ProtNLM"/>
    </source>
</evidence>
<keyword evidence="3" id="KW-1185">Reference proteome</keyword>
<organism evidence="2 3">
    <name type="scientific">Salinirubellus salinus</name>
    <dbReference type="NCBI Taxonomy" id="1364945"/>
    <lineage>
        <taxon>Archaea</taxon>
        <taxon>Methanobacteriati</taxon>
        <taxon>Methanobacteriota</taxon>
        <taxon>Stenosarchaea group</taxon>
        <taxon>Halobacteria</taxon>
        <taxon>Halobacteriales</taxon>
        <taxon>Natronomonadaceae</taxon>
        <taxon>Salinirubellus</taxon>
    </lineage>
</organism>
<proteinExistence type="predicted"/>
<reference evidence="2" key="1">
    <citation type="submission" date="2022-09" db="EMBL/GenBank/DDBJ databases">
        <title>Diverse halophilic archaea isolated from saline environments.</title>
        <authorList>
            <person name="Cui H.-L."/>
        </authorList>
    </citation>
    <scope>NUCLEOTIDE SEQUENCE</scope>
    <source>
        <strain evidence="2">ZS-35-S2</strain>
    </source>
</reference>
<dbReference type="Proteomes" id="UP001057580">
    <property type="component" value="Chromosome"/>
</dbReference>
<sequence>MLFTWVHVHTGRSILAAVLFHSAINGSGELFVSTLGADLVSAGLLLVVVGAVVAVAGPEGLRRGGETPT</sequence>
<evidence type="ECO:0000313" key="2">
    <source>
        <dbReference type="EMBL" id="UWM55151.1"/>
    </source>
</evidence>
<evidence type="ECO:0000313" key="3">
    <source>
        <dbReference type="Proteomes" id="UP001057580"/>
    </source>
</evidence>